<sequence length="559" mass="59518">MGSPFEAALRGAVADTVEAALAAGVDPADKHRHHMDRAKLLVAAFVWPASAHAGDARLVASAHESVRALRALQGPGGLFIGGDNVDSPPDSSFTVNDVCDAREIIRAAPADARLAALAAELDEIADAAEPALLVGGVHTPNHRWEISAALARLHRRRPSPALRARAEEWLAEGVDITPDGVFSERSANYAAHVSIPSLTVIADVFDRADARDAVIANLESTLGLIHPDGTVETVHSRRQDQRSAFSVAPYLTPYRRYAVDLGRGDFAWAAERALHAGIPYPAAVLGDLLLTPVVGAALPEAEPVPTGRRGWAQSSLIVDDGARRRVVVFGGSDYPRFRRVRSGLATNPTFLRMYAGEVVLESLRLSRDFFGLGPFRADSMRDAGDRGWELVETVSAKYYQPVGDAERSATGEYELTDDGRFYGSMSFPRRAADVVALHTSVGILATDDGVEITVGVDGPDCPWAIELAFRPGGTFEGVRALGDGTAHLDSGVGRYRVGGDAVVIEGGEGYRGDGTPRYVPGEDYAFLGATDAATGPRLYLTGRSPGRVVFSLRAETHAS</sequence>
<reference evidence="1 2" key="1">
    <citation type="submission" date="2015-02" db="EMBL/GenBank/DDBJ databases">
        <title>Draft genome sequences of ten Microbacterium spp. with emphasis on heavy metal contaminated environments.</title>
        <authorList>
            <person name="Corretto E."/>
        </authorList>
    </citation>
    <scope>NUCLEOTIDE SEQUENCE [LARGE SCALE GENOMIC DNA]</scope>
    <source>
        <strain evidence="1 2">DSM 12510</strain>
    </source>
</reference>
<keyword evidence="2" id="KW-1185">Reference proteome</keyword>
<dbReference type="PATRIC" id="fig|92835.4.peg.175"/>
<accession>A0A0M2HM70</accession>
<dbReference type="AlphaFoldDB" id="A0A0M2HM70"/>
<dbReference type="RefSeq" id="WP_045274184.1">
    <property type="nucleotide sequence ID" value="NZ_BAAAUP010000003.1"/>
</dbReference>
<proteinExistence type="predicted"/>
<evidence type="ECO:0000313" key="2">
    <source>
        <dbReference type="Proteomes" id="UP000033956"/>
    </source>
</evidence>
<comment type="caution">
    <text evidence="1">The sequence shown here is derived from an EMBL/GenBank/DDBJ whole genome shotgun (WGS) entry which is preliminary data.</text>
</comment>
<name>A0A0M2HM70_9MICO</name>
<protein>
    <submittedName>
        <fullName evidence="1">Uncharacterized protein</fullName>
    </submittedName>
</protein>
<dbReference type="Proteomes" id="UP000033956">
    <property type="component" value="Unassembled WGS sequence"/>
</dbReference>
<dbReference type="EMBL" id="JYIZ01000020">
    <property type="protein sequence ID" value="KJL45548.1"/>
    <property type="molecule type" value="Genomic_DNA"/>
</dbReference>
<dbReference type="STRING" id="92835.RS81_00167"/>
<evidence type="ECO:0000313" key="1">
    <source>
        <dbReference type="EMBL" id="KJL45548.1"/>
    </source>
</evidence>
<gene>
    <name evidence="1" type="ORF">RS81_00167</name>
</gene>
<organism evidence="1 2">
    <name type="scientific">Microbacterium terrae</name>
    <dbReference type="NCBI Taxonomy" id="69369"/>
    <lineage>
        <taxon>Bacteria</taxon>
        <taxon>Bacillati</taxon>
        <taxon>Actinomycetota</taxon>
        <taxon>Actinomycetes</taxon>
        <taxon>Micrococcales</taxon>
        <taxon>Microbacteriaceae</taxon>
        <taxon>Microbacterium</taxon>
    </lineage>
</organism>